<dbReference type="EMBL" id="WWCK01000004">
    <property type="protein sequence ID" value="MYM67909.1"/>
    <property type="molecule type" value="Genomic_DNA"/>
</dbReference>
<dbReference type="RefSeq" id="WP_161014469.1">
    <property type="nucleotide sequence ID" value="NZ_WWCK01000004.1"/>
</dbReference>
<organism evidence="1 2">
    <name type="scientific">Duganella rivi</name>
    <dbReference type="NCBI Taxonomy" id="2666083"/>
    <lineage>
        <taxon>Bacteria</taxon>
        <taxon>Pseudomonadati</taxon>
        <taxon>Pseudomonadota</taxon>
        <taxon>Betaproteobacteria</taxon>
        <taxon>Burkholderiales</taxon>
        <taxon>Oxalobacteraceae</taxon>
        <taxon>Telluria group</taxon>
        <taxon>Duganella</taxon>
    </lineage>
</organism>
<reference evidence="1 2" key="1">
    <citation type="submission" date="2019-12" db="EMBL/GenBank/DDBJ databases">
        <title>Novel species isolated from a subtropical stream in China.</title>
        <authorList>
            <person name="Lu H."/>
        </authorList>
    </citation>
    <scope>NUCLEOTIDE SEQUENCE [LARGE SCALE GENOMIC DNA]</scope>
    <source>
        <strain evidence="1 2">FT55W</strain>
    </source>
</reference>
<sequence length="239" mass="26390">MNPLLNQIIDAHGGMARWNSFTTLSAHLSQGGILWPLKGKGGMLDEVDIQIQLHRPWTSHQPFGAPQRRTAVTPERVAIESGDGAVLEEVLAPRASFAGHQLDTPWSDAQLAYFVGYAIWNYFTMPFTLAMPGFTVEELPAWQEGGQTLRRLQVTFPPQLATHCAVQTFYFCADGLLRRHDYQVDIGGGAPAVHYLSQHVQVQGITIPTRHRIYVRDADGGHQEEPLVVSIDASAIVLA</sequence>
<comment type="caution">
    <text evidence="1">The sequence shown here is derived from an EMBL/GenBank/DDBJ whole genome shotgun (WGS) entry which is preliminary data.</text>
</comment>
<keyword evidence="2" id="KW-1185">Reference proteome</keyword>
<evidence type="ECO:0000313" key="1">
    <source>
        <dbReference type="EMBL" id="MYM67909.1"/>
    </source>
</evidence>
<proteinExistence type="predicted"/>
<accession>A0A7X4GRJ7</accession>
<dbReference type="AlphaFoldDB" id="A0A7X4GRJ7"/>
<protein>
    <submittedName>
        <fullName evidence="1">Uncharacterized protein</fullName>
    </submittedName>
</protein>
<dbReference type="Proteomes" id="UP000450012">
    <property type="component" value="Unassembled WGS sequence"/>
</dbReference>
<gene>
    <name evidence="1" type="ORF">GTP45_13845</name>
</gene>
<name>A0A7X4GRJ7_9BURK</name>
<evidence type="ECO:0000313" key="2">
    <source>
        <dbReference type="Proteomes" id="UP000450012"/>
    </source>
</evidence>